<evidence type="ECO:0000313" key="8">
    <source>
        <dbReference type="Proteomes" id="UP000310121"/>
    </source>
</evidence>
<comment type="caution">
    <text evidence="7">The sequence shown here is derived from an EMBL/GenBank/DDBJ whole genome shotgun (WGS) entry which is preliminary data.</text>
</comment>
<feature type="transmembrane region" description="Helical" evidence="6">
    <location>
        <begin position="86"/>
        <end position="104"/>
    </location>
</feature>
<gene>
    <name evidence="7" type="ORF">D6C90_06019</name>
</gene>
<evidence type="ECO:0000313" key="7">
    <source>
        <dbReference type="EMBL" id="THZ39807.1"/>
    </source>
</evidence>
<protein>
    <submittedName>
        <fullName evidence="7">DUF1772-domain-containing protein</fullName>
    </submittedName>
</protein>
<evidence type="ECO:0000256" key="3">
    <source>
        <dbReference type="ARBA" id="ARBA00022989"/>
    </source>
</evidence>
<evidence type="ECO:0000256" key="4">
    <source>
        <dbReference type="ARBA" id="ARBA00023136"/>
    </source>
</evidence>
<name>A0A4S8T6M4_AURPU</name>
<organism evidence="7 8">
    <name type="scientific">Aureobasidium pullulans</name>
    <name type="common">Black yeast</name>
    <name type="synonym">Pullularia pullulans</name>
    <dbReference type="NCBI Taxonomy" id="5580"/>
    <lineage>
        <taxon>Eukaryota</taxon>
        <taxon>Fungi</taxon>
        <taxon>Dikarya</taxon>
        <taxon>Ascomycota</taxon>
        <taxon>Pezizomycotina</taxon>
        <taxon>Dothideomycetes</taxon>
        <taxon>Dothideomycetidae</taxon>
        <taxon>Dothideales</taxon>
        <taxon>Saccotheciaceae</taxon>
        <taxon>Aureobasidium</taxon>
    </lineage>
</organism>
<evidence type="ECO:0000256" key="1">
    <source>
        <dbReference type="ARBA" id="ARBA00004141"/>
    </source>
</evidence>
<comment type="similarity">
    <text evidence="5">Belongs to the anthrone oxygenase family.</text>
</comment>
<feature type="transmembrane region" description="Helical" evidence="6">
    <location>
        <begin position="116"/>
        <end position="137"/>
    </location>
</feature>
<dbReference type="InterPro" id="IPR013901">
    <property type="entry name" value="Anthrone_oxy"/>
</dbReference>
<dbReference type="PANTHER" id="PTHR35042">
    <property type="entry name" value="ANTHRONE OXYGENASE ENCC"/>
    <property type="match status" value="1"/>
</dbReference>
<dbReference type="AlphaFoldDB" id="A0A4S8T6M4"/>
<evidence type="ECO:0000256" key="6">
    <source>
        <dbReference type="SAM" id="Phobius"/>
    </source>
</evidence>
<dbReference type="Proteomes" id="UP000310121">
    <property type="component" value="Unassembled WGS sequence"/>
</dbReference>
<proteinExistence type="inferred from homology"/>
<dbReference type="GO" id="GO:0016020">
    <property type="term" value="C:membrane"/>
    <property type="evidence" value="ECO:0007669"/>
    <property type="project" value="UniProtKB-SubCell"/>
</dbReference>
<keyword evidence="2 6" id="KW-0812">Transmembrane</keyword>
<dbReference type="EMBL" id="QZBN01000596">
    <property type="protein sequence ID" value="THZ39807.1"/>
    <property type="molecule type" value="Genomic_DNA"/>
</dbReference>
<dbReference type="Pfam" id="PF08592">
    <property type="entry name" value="Anthrone_oxy"/>
    <property type="match status" value="1"/>
</dbReference>
<accession>A0A4S8T6M4</accession>
<keyword evidence="3 6" id="KW-1133">Transmembrane helix</keyword>
<comment type="subcellular location">
    <subcellularLocation>
        <location evidence="1">Membrane</location>
        <topology evidence="1">Multi-pass membrane protein</topology>
    </subcellularLocation>
</comment>
<dbReference type="PANTHER" id="PTHR35042:SF1">
    <property type="entry name" value="DUF1772-DOMAIN-CONTAINING PROTEIN"/>
    <property type="match status" value="1"/>
</dbReference>
<sequence length="218" mass="22786">MVFLSNLCSITRQENYASKINMNSIPISATRPSTSIRVAQVVGLTASAYLAGSIGSISWQSVPALMDAPAPLLAKQWKKIFDQGKVAAPPMAVISAAIFGGLAYREPVGSSNFNLYTAAALLVPSIVPYTVFLMSTVNSKLQEKASSLASASLTDTAVESGAAEGETAHELLEKWATLNLGRSLLPLIGTLAAGWAIVDKFEVLGLGASLKLGADRMG</sequence>
<keyword evidence="4 6" id="KW-0472">Membrane</keyword>
<reference evidence="7 8" key="1">
    <citation type="submission" date="2018-10" db="EMBL/GenBank/DDBJ databases">
        <title>Fifty Aureobasidium pullulans genomes reveal a recombining polyextremotolerant generalist.</title>
        <authorList>
            <person name="Gostincar C."/>
            <person name="Turk M."/>
            <person name="Zajc J."/>
            <person name="Gunde-Cimerman N."/>
        </authorList>
    </citation>
    <scope>NUCLEOTIDE SEQUENCE [LARGE SCALE GENOMIC DNA]</scope>
    <source>
        <strain evidence="7 8">EXF-3844</strain>
    </source>
</reference>
<evidence type="ECO:0000256" key="2">
    <source>
        <dbReference type="ARBA" id="ARBA00022692"/>
    </source>
</evidence>
<evidence type="ECO:0000256" key="5">
    <source>
        <dbReference type="ARBA" id="ARBA00034313"/>
    </source>
</evidence>